<sequence>MSETKRGVDVNLVDLQERIAAAIPDRESIVWGEQRFTWQETNLRTRRIANALLDQGLGKLESPRVEGWLSHQQHAAVYMRNRPEYIEAVLGSFKARLIPFNVNYRYTSTELQVLFADADPAVIFFQSCFAETLRETLAVLGKCPLLIQIDDDSGVGLMESAHWFHDLLAEGSAAPVPTVPSPDDGYLIYTGGTTGMPKGVLWRQADIFVAAMGGRRDDFSEFESVAEIIDRARGGGKRFLPLPPFMHGGGLWLAFYAITGGHTLVIQRNTRSFDPIDAMQTIEREQVDTLVIAGTAFARPLLEALDEQVYDVSSLTDIHTGGAGLLPELKREWFRHTPDVLISDMFGSSEGGGHLVGLTTRTQESPQRTFTPVLGTTLLAEDLSMEIQPTDTEIGWVARRGRLPRGYLNDRDKTESTFPIIDGTRYAIPGDRGRWTTGGRIEVLGRDSMCVNSGGEKVYVEEVEQVLLSHPAVYDVLVAGSPDDLLGECVSAVVQFRPGNQVTLDELRGFGRGLLASYKLPKRMVVVDEIRRSPAGKADYGWARRTLRAGLAEGVSSR</sequence>
<dbReference type="PROSITE" id="PS00455">
    <property type="entry name" value="AMP_BINDING"/>
    <property type="match status" value="1"/>
</dbReference>
<dbReference type="InterPro" id="IPR025110">
    <property type="entry name" value="AMP-bd_C"/>
</dbReference>
<dbReference type="Gene3D" id="3.30.300.30">
    <property type="match status" value="1"/>
</dbReference>
<reference evidence="4" key="1">
    <citation type="journal article" date="2019" name="Int. J. Syst. Evol. Microbiol.">
        <title>The Global Catalogue of Microorganisms (GCM) 10K type strain sequencing project: providing services to taxonomists for standard genome sequencing and annotation.</title>
        <authorList>
            <consortium name="The Broad Institute Genomics Platform"/>
            <consortium name="The Broad Institute Genome Sequencing Center for Infectious Disease"/>
            <person name="Wu L."/>
            <person name="Ma J."/>
        </authorList>
    </citation>
    <scope>NUCLEOTIDE SEQUENCE [LARGE SCALE GENOMIC DNA]</scope>
    <source>
        <strain evidence="4">CCM 8391</strain>
    </source>
</reference>
<dbReference type="InterPro" id="IPR050237">
    <property type="entry name" value="ATP-dep_AMP-bd_enzyme"/>
</dbReference>
<comment type="caution">
    <text evidence="3">The sequence shown here is derived from an EMBL/GenBank/DDBJ whole genome shotgun (WGS) entry which is preliminary data.</text>
</comment>
<dbReference type="SUPFAM" id="SSF56801">
    <property type="entry name" value="Acetyl-CoA synthetase-like"/>
    <property type="match status" value="1"/>
</dbReference>
<dbReference type="Pfam" id="PF13193">
    <property type="entry name" value="AMP-binding_C"/>
    <property type="match status" value="1"/>
</dbReference>
<dbReference type="Gene3D" id="3.40.50.12780">
    <property type="entry name" value="N-terminal domain of ligase-like"/>
    <property type="match status" value="1"/>
</dbReference>
<dbReference type="PANTHER" id="PTHR43767:SF1">
    <property type="entry name" value="NONRIBOSOMAL PEPTIDE SYNTHASE PES1 (EUROFUNG)-RELATED"/>
    <property type="match status" value="1"/>
</dbReference>
<evidence type="ECO:0000259" key="2">
    <source>
        <dbReference type="Pfam" id="PF13193"/>
    </source>
</evidence>
<evidence type="ECO:0000313" key="3">
    <source>
        <dbReference type="EMBL" id="MFC5994379.1"/>
    </source>
</evidence>
<organism evidence="3 4">
    <name type="scientific">Pseudonocardia hispaniensis</name>
    <dbReference type="NCBI Taxonomy" id="904933"/>
    <lineage>
        <taxon>Bacteria</taxon>
        <taxon>Bacillati</taxon>
        <taxon>Actinomycetota</taxon>
        <taxon>Actinomycetes</taxon>
        <taxon>Pseudonocardiales</taxon>
        <taxon>Pseudonocardiaceae</taxon>
        <taxon>Pseudonocardia</taxon>
    </lineage>
</organism>
<dbReference type="Pfam" id="PF00501">
    <property type="entry name" value="AMP-binding"/>
    <property type="match status" value="1"/>
</dbReference>
<dbReference type="EMBL" id="JBHSQW010000018">
    <property type="protein sequence ID" value="MFC5994379.1"/>
    <property type="molecule type" value="Genomic_DNA"/>
</dbReference>
<dbReference type="RefSeq" id="WP_379584412.1">
    <property type="nucleotide sequence ID" value="NZ_JBHSQW010000018.1"/>
</dbReference>
<gene>
    <name evidence="3" type="ORF">ACFQE5_09170</name>
</gene>
<evidence type="ECO:0000313" key="4">
    <source>
        <dbReference type="Proteomes" id="UP001596302"/>
    </source>
</evidence>
<proteinExistence type="predicted"/>
<evidence type="ECO:0000259" key="1">
    <source>
        <dbReference type="Pfam" id="PF00501"/>
    </source>
</evidence>
<dbReference type="Proteomes" id="UP001596302">
    <property type="component" value="Unassembled WGS sequence"/>
</dbReference>
<protein>
    <submittedName>
        <fullName evidence="3">AMP-binding protein</fullName>
    </submittedName>
</protein>
<dbReference type="InterPro" id="IPR045851">
    <property type="entry name" value="AMP-bd_C_sf"/>
</dbReference>
<dbReference type="InterPro" id="IPR042099">
    <property type="entry name" value="ANL_N_sf"/>
</dbReference>
<name>A0ABW1J0P3_9PSEU</name>
<accession>A0ABW1J0P3</accession>
<dbReference type="InterPro" id="IPR020845">
    <property type="entry name" value="AMP-binding_CS"/>
</dbReference>
<feature type="domain" description="AMP-binding enzyme C-terminal" evidence="2">
    <location>
        <begin position="462"/>
        <end position="537"/>
    </location>
</feature>
<dbReference type="InterPro" id="IPR000873">
    <property type="entry name" value="AMP-dep_synth/lig_dom"/>
</dbReference>
<feature type="domain" description="AMP-dependent synthetase/ligase" evidence="1">
    <location>
        <begin position="18"/>
        <end position="401"/>
    </location>
</feature>
<keyword evidence="4" id="KW-1185">Reference proteome</keyword>
<dbReference type="NCBIfam" id="NF005863">
    <property type="entry name" value="PRK07798.1"/>
    <property type="match status" value="1"/>
</dbReference>
<dbReference type="PANTHER" id="PTHR43767">
    <property type="entry name" value="LONG-CHAIN-FATTY-ACID--COA LIGASE"/>
    <property type="match status" value="1"/>
</dbReference>